<evidence type="ECO:0000313" key="3">
    <source>
        <dbReference type="Proteomes" id="UP000298652"/>
    </source>
</evidence>
<feature type="compositionally biased region" description="Polar residues" evidence="1">
    <location>
        <begin position="111"/>
        <end position="120"/>
    </location>
</feature>
<feature type="region of interest" description="Disordered" evidence="1">
    <location>
        <begin position="1"/>
        <end position="208"/>
    </location>
</feature>
<dbReference type="AlphaFoldDB" id="A0A4U6UX40"/>
<sequence length="208" mass="22253">MCLPFCCGDDHGSPSEGGTMRTTHRPGHGDGHNGKESNKGNGASENKMGQDPPTLPPHSPEDWGGQTDLSTPSGQALEDRDKQKSSSPAPAGQAHKRWEPNIVEPPEHGNRSISTASTPANEGPKQSEHYVAAGPHHQGPVAVPQQEAGKVTDTVRTPPSAQIARRGREDDYSPIASPNNVLGDHSHDEDHKYDGKDERRPPAGKSRR</sequence>
<gene>
    <name evidence="2" type="ORF">SEVIR_4G174700v2</name>
</gene>
<protein>
    <submittedName>
        <fullName evidence="2">Uncharacterized protein</fullName>
    </submittedName>
</protein>
<feature type="compositionally biased region" description="Basic and acidic residues" evidence="1">
    <location>
        <begin position="184"/>
        <end position="201"/>
    </location>
</feature>
<proteinExistence type="predicted"/>
<organism evidence="2 3">
    <name type="scientific">Setaria viridis</name>
    <name type="common">Green bristlegrass</name>
    <name type="synonym">Setaria italica subsp. viridis</name>
    <dbReference type="NCBI Taxonomy" id="4556"/>
    <lineage>
        <taxon>Eukaryota</taxon>
        <taxon>Viridiplantae</taxon>
        <taxon>Streptophyta</taxon>
        <taxon>Embryophyta</taxon>
        <taxon>Tracheophyta</taxon>
        <taxon>Spermatophyta</taxon>
        <taxon>Magnoliopsida</taxon>
        <taxon>Liliopsida</taxon>
        <taxon>Poales</taxon>
        <taxon>Poaceae</taxon>
        <taxon>PACMAD clade</taxon>
        <taxon>Panicoideae</taxon>
        <taxon>Panicodae</taxon>
        <taxon>Paniceae</taxon>
        <taxon>Cenchrinae</taxon>
        <taxon>Setaria</taxon>
    </lineage>
</organism>
<dbReference type="Proteomes" id="UP000298652">
    <property type="component" value="Chromosome 4"/>
</dbReference>
<evidence type="ECO:0000256" key="1">
    <source>
        <dbReference type="SAM" id="MobiDB-lite"/>
    </source>
</evidence>
<dbReference type="EMBL" id="CM016555">
    <property type="protein sequence ID" value="TKW21220.1"/>
    <property type="molecule type" value="Genomic_DNA"/>
</dbReference>
<reference evidence="2" key="1">
    <citation type="submission" date="2019-03" db="EMBL/GenBank/DDBJ databases">
        <title>WGS assembly of Setaria viridis.</title>
        <authorList>
            <person name="Huang P."/>
            <person name="Jenkins J."/>
            <person name="Grimwood J."/>
            <person name="Barry K."/>
            <person name="Healey A."/>
            <person name="Mamidi S."/>
            <person name="Sreedasyam A."/>
            <person name="Shu S."/>
            <person name="Feldman M."/>
            <person name="Wu J."/>
            <person name="Yu Y."/>
            <person name="Chen C."/>
            <person name="Johnson J."/>
            <person name="Rokhsar D."/>
            <person name="Baxter I."/>
            <person name="Schmutz J."/>
            <person name="Brutnell T."/>
            <person name="Kellogg E."/>
        </authorList>
    </citation>
    <scope>NUCLEOTIDE SEQUENCE [LARGE SCALE GENOMIC DNA]</scope>
</reference>
<dbReference type="Gramene" id="TKW21220">
    <property type="protein sequence ID" value="TKW21220"/>
    <property type="gene ID" value="SEVIR_4G174700v2"/>
</dbReference>
<evidence type="ECO:0000313" key="2">
    <source>
        <dbReference type="EMBL" id="TKW21220.1"/>
    </source>
</evidence>
<name>A0A4U6UX40_SETVI</name>
<dbReference type="OMA" id="EHHTGHG"/>
<accession>A0A4U6UX40</accession>
<keyword evidence="3" id="KW-1185">Reference proteome</keyword>
<feature type="compositionally biased region" description="Basic and acidic residues" evidence="1">
    <location>
        <begin position="27"/>
        <end position="38"/>
    </location>
</feature>